<keyword evidence="3" id="KW-1003">Cell membrane</keyword>
<accession>A0ABT2U7N9</accession>
<proteinExistence type="inferred from homology"/>
<dbReference type="InterPro" id="IPR050901">
    <property type="entry name" value="BP-dep_ABC_trans_perm"/>
</dbReference>
<evidence type="ECO:0000256" key="3">
    <source>
        <dbReference type="ARBA" id="ARBA00022475"/>
    </source>
</evidence>
<feature type="transmembrane region" description="Helical" evidence="8">
    <location>
        <begin position="245"/>
        <end position="266"/>
    </location>
</feature>
<keyword evidence="11" id="KW-1185">Reference proteome</keyword>
<evidence type="ECO:0000313" key="10">
    <source>
        <dbReference type="EMBL" id="MCU6790643.1"/>
    </source>
</evidence>
<dbReference type="Pfam" id="PF00528">
    <property type="entry name" value="BPD_transp_1"/>
    <property type="match status" value="1"/>
</dbReference>
<feature type="transmembrane region" description="Helical" evidence="8">
    <location>
        <begin position="111"/>
        <end position="133"/>
    </location>
</feature>
<reference evidence="10 11" key="1">
    <citation type="submission" date="2022-09" db="EMBL/GenBank/DDBJ databases">
        <authorList>
            <person name="Han X.L."/>
            <person name="Wang Q."/>
            <person name="Lu T."/>
        </authorList>
    </citation>
    <scope>NUCLEOTIDE SEQUENCE [LARGE SCALE GENOMIC DNA]</scope>
    <source>
        <strain evidence="10 11">WQ 127069</strain>
    </source>
</reference>
<dbReference type="PROSITE" id="PS50928">
    <property type="entry name" value="ABC_TM1"/>
    <property type="match status" value="1"/>
</dbReference>
<evidence type="ECO:0000256" key="2">
    <source>
        <dbReference type="ARBA" id="ARBA00022448"/>
    </source>
</evidence>
<dbReference type="PANTHER" id="PTHR32243">
    <property type="entry name" value="MALTOSE TRANSPORT SYSTEM PERMEASE-RELATED"/>
    <property type="match status" value="1"/>
</dbReference>
<feature type="transmembrane region" description="Helical" evidence="8">
    <location>
        <begin position="12"/>
        <end position="34"/>
    </location>
</feature>
<evidence type="ECO:0000256" key="7">
    <source>
        <dbReference type="ARBA" id="ARBA00023136"/>
    </source>
</evidence>
<keyword evidence="2 8" id="KW-0813">Transport</keyword>
<keyword evidence="4" id="KW-0762">Sugar transport</keyword>
<feature type="transmembrane region" description="Helical" evidence="8">
    <location>
        <begin position="78"/>
        <end position="99"/>
    </location>
</feature>
<dbReference type="PANTHER" id="PTHR32243:SF50">
    <property type="entry name" value="MALTOSE_MALTODEXTRIN TRANSPORT SYSTEM PERMEASE PROTEIN MALG"/>
    <property type="match status" value="1"/>
</dbReference>
<evidence type="ECO:0000256" key="8">
    <source>
        <dbReference type="RuleBase" id="RU363032"/>
    </source>
</evidence>
<sequence length="281" mass="31862">MNKSWNERILRYLVSPALMIVYLSFLLFPLYWMAITSLKRNSDLFVMPPKWFVTQPILEHYIKLFSESAFLVYYKNSLIVSLSTTLLTLLLAMMAGYAFSRFRFAFKELAMLSIMSTQMLPVVSLLIALYAMYKSYGLLNTHIGLIIALTTAALPFSIMMLKVFFDSIPISLEEAAKIDGVSRSGILFRIVLPLSKPGIFAVGIYSFIMSWDDLLYSLTLITKDPLRTLNPGISIRYMGEVAYDWANIMTVCVSSTIPILLLFLMFQKYMVSGLTSGAVKE</sequence>
<feature type="transmembrane region" description="Helical" evidence="8">
    <location>
        <begin position="186"/>
        <end position="208"/>
    </location>
</feature>
<evidence type="ECO:0000256" key="1">
    <source>
        <dbReference type="ARBA" id="ARBA00004651"/>
    </source>
</evidence>
<evidence type="ECO:0000256" key="4">
    <source>
        <dbReference type="ARBA" id="ARBA00022597"/>
    </source>
</evidence>
<keyword evidence="7 8" id="KW-0472">Membrane</keyword>
<organism evidence="10 11">
    <name type="scientific">Paenibacillus baimaensis</name>
    <dbReference type="NCBI Taxonomy" id="2982185"/>
    <lineage>
        <taxon>Bacteria</taxon>
        <taxon>Bacillati</taxon>
        <taxon>Bacillota</taxon>
        <taxon>Bacilli</taxon>
        <taxon>Bacillales</taxon>
        <taxon>Paenibacillaceae</taxon>
        <taxon>Paenibacillus</taxon>
    </lineage>
</organism>
<dbReference type="RefSeq" id="WP_218639049.1">
    <property type="nucleotide sequence ID" value="NZ_JAOQIO010000001.1"/>
</dbReference>
<keyword evidence="6 8" id="KW-1133">Transmembrane helix</keyword>
<evidence type="ECO:0000256" key="5">
    <source>
        <dbReference type="ARBA" id="ARBA00022692"/>
    </source>
</evidence>
<evidence type="ECO:0000313" key="11">
    <source>
        <dbReference type="Proteomes" id="UP001652445"/>
    </source>
</evidence>
<name>A0ABT2U7N9_9BACL</name>
<dbReference type="CDD" id="cd06261">
    <property type="entry name" value="TM_PBP2"/>
    <property type="match status" value="1"/>
</dbReference>
<comment type="subcellular location">
    <subcellularLocation>
        <location evidence="1 8">Cell membrane</location>
        <topology evidence="1 8">Multi-pass membrane protein</topology>
    </subcellularLocation>
</comment>
<dbReference type="EMBL" id="JAOQIO010000001">
    <property type="protein sequence ID" value="MCU6790643.1"/>
    <property type="molecule type" value="Genomic_DNA"/>
</dbReference>
<dbReference type="InterPro" id="IPR000515">
    <property type="entry name" value="MetI-like"/>
</dbReference>
<dbReference type="Proteomes" id="UP001652445">
    <property type="component" value="Unassembled WGS sequence"/>
</dbReference>
<feature type="domain" description="ABC transmembrane type-1" evidence="9">
    <location>
        <begin position="74"/>
        <end position="266"/>
    </location>
</feature>
<comment type="similarity">
    <text evidence="8">Belongs to the binding-protein-dependent transport system permease family.</text>
</comment>
<keyword evidence="5 8" id="KW-0812">Transmembrane</keyword>
<evidence type="ECO:0000256" key="6">
    <source>
        <dbReference type="ARBA" id="ARBA00022989"/>
    </source>
</evidence>
<gene>
    <name evidence="10" type="ORF">OB236_00745</name>
</gene>
<evidence type="ECO:0000259" key="9">
    <source>
        <dbReference type="PROSITE" id="PS50928"/>
    </source>
</evidence>
<feature type="transmembrane region" description="Helical" evidence="8">
    <location>
        <begin position="145"/>
        <end position="165"/>
    </location>
</feature>
<protein>
    <submittedName>
        <fullName evidence="10">Carbohydrate ABC transporter permease</fullName>
    </submittedName>
</protein>
<comment type="caution">
    <text evidence="10">The sequence shown here is derived from an EMBL/GenBank/DDBJ whole genome shotgun (WGS) entry which is preliminary data.</text>
</comment>